<evidence type="ECO:0000313" key="3">
    <source>
        <dbReference type="EMBL" id="SQB34302.1"/>
    </source>
</evidence>
<dbReference type="RefSeq" id="WP_095177204.1">
    <property type="nucleotide sequence ID" value="NZ_JAAZKZ010000039.1"/>
</dbReference>
<dbReference type="Gene3D" id="3.40.630.10">
    <property type="entry name" value="Zn peptidases"/>
    <property type="match status" value="2"/>
</dbReference>
<dbReference type="AlphaFoldDB" id="A0A239Z1X9"/>
<dbReference type="InterPro" id="IPR045175">
    <property type="entry name" value="M28_fam"/>
</dbReference>
<dbReference type="GeneID" id="70576155"/>
<dbReference type="PANTHER" id="PTHR12147:SF26">
    <property type="entry name" value="PEPTIDASE M28 DOMAIN-CONTAINING PROTEIN"/>
    <property type="match status" value="1"/>
</dbReference>
<feature type="transmembrane region" description="Helical" evidence="1">
    <location>
        <begin position="423"/>
        <end position="439"/>
    </location>
</feature>
<dbReference type="GO" id="GO:0008235">
    <property type="term" value="F:metalloexopeptidase activity"/>
    <property type="evidence" value="ECO:0007669"/>
    <property type="project" value="InterPro"/>
</dbReference>
<dbReference type="PANTHER" id="PTHR12147">
    <property type="entry name" value="METALLOPEPTIDASE M28 FAMILY MEMBER"/>
    <property type="match status" value="1"/>
</dbReference>
<dbReference type="EC" id="3.4.11.-" evidence="3"/>
<evidence type="ECO:0000256" key="1">
    <source>
        <dbReference type="SAM" id="Phobius"/>
    </source>
</evidence>
<keyword evidence="1" id="KW-0472">Membrane</keyword>
<organism evidence="3 4">
    <name type="scientific">Clostridium cochlearium</name>
    <dbReference type="NCBI Taxonomy" id="1494"/>
    <lineage>
        <taxon>Bacteria</taxon>
        <taxon>Bacillati</taxon>
        <taxon>Bacillota</taxon>
        <taxon>Clostridia</taxon>
        <taxon>Eubacteriales</taxon>
        <taxon>Clostridiaceae</taxon>
        <taxon>Clostridium</taxon>
    </lineage>
</organism>
<reference evidence="3 4" key="1">
    <citation type="submission" date="2018-06" db="EMBL/GenBank/DDBJ databases">
        <authorList>
            <consortium name="Pathogen Informatics"/>
            <person name="Doyle S."/>
        </authorList>
    </citation>
    <scope>NUCLEOTIDE SEQUENCE [LARGE SCALE GENOMIC DNA]</scope>
    <source>
        <strain evidence="3 4">NCTC13028</strain>
    </source>
</reference>
<name>A0A239Z1X9_CLOCO</name>
<evidence type="ECO:0000313" key="4">
    <source>
        <dbReference type="Proteomes" id="UP000250223"/>
    </source>
</evidence>
<accession>A0A239Z1X9</accession>
<dbReference type="EC" id="3.4.11.6" evidence="3"/>
<gene>
    <name evidence="3" type="primary">ywaD</name>
    <name evidence="3" type="ORF">NCTC13028_01200</name>
</gene>
<dbReference type="Proteomes" id="UP000250223">
    <property type="component" value="Unassembled WGS sequence"/>
</dbReference>
<protein>
    <submittedName>
        <fullName evidence="3">Aminopeptidase</fullName>
        <ecNumber evidence="3">3.4.11.-</ecNumber>
        <ecNumber evidence="3">3.4.11.6</ecNumber>
    </submittedName>
</protein>
<dbReference type="GO" id="GO:0004177">
    <property type="term" value="F:aminopeptidase activity"/>
    <property type="evidence" value="ECO:0007669"/>
    <property type="project" value="UniProtKB-KW"/>
</dbReference>
<dbReference type="GO" id="GO:0006508">
    <property type="term" value="P:proteolysis"/>
    <property type="evidence" value="ECO:0007669"/>
    <property type="project" value="InterPro"/>
</dbReference>
<keyword evidence="3" id="KW-0031">Aminopeptidase</keyword>
<dbReference type="SUPFAM" id="SSF53187">
    <property type="entry name" value="Zn-dependent exopeptidases"/>
    <property type="match status" value="1"/>
</dbReference>
<feature type="domain" description="Peptidase M28" evidence="2">
    <location>
        <begin position="213"/>
        <end position="404"/>
    </location>
</feature>
<dbReference type="EMBL" id="UAWC01000007">
    <property type="protein sequence ID" value="SQB34302.1"/>
    <property type="molecule type" value="Genomic_DNA"/>
</dbReference>
<keyword evidence="3" id="KW-0645">Protease</keyword>
<sequence>MKRFISFILTLCLIIFYYSFNQFISIDNFNSNTVKKHIKYLSSDRLDGRLAGSNTNLEAANYIKNTFKEYGLEPFNGSYYHNFTTYYPKKSNDKPYLNIVDENNEIIKSYIYGIDYKEDLLNFRNNKLSFSPNNITYSTEDFIAFASNKGSLILFTPDEDNINFRSSFFPQSKVDMYIMTKNSIRKDIKKFLDKGLKLNCYIPFSIEEETISNVVSIIKGKKSTEPIIISGHFDHLGSDLGGTVYNGALDNASGISFVMEFSKYLKSLGTPKNDIVIIGFNAEEFGCLGAKAFAKDNISYIKNAKVFNFDMIGSDSNVPLSLMGGKTNSPDSDLIKSVANTCSKSKVNFTYIFDDSSDHEAFTNLGIQAITFIDDDKSRIHTPEDKIDFISLKSIDRCFKVASKEVIKQGFSNDFNILYCKELSILSLLLITIISLALIKKNKLYRI</sequence>
<keyword evidence="3" id="KW-0378">Hydrolase</keyword>
<evidence type="ECO:0000259" key="2">
    <source>
        <dbReference type="Pfam" id="PF04389"/>
    </source>
</evidence>
<proteinExistence type="predicted"/>
<dbReference type="InterPro" id="IPR007484">
    <property type="entry name" value="Peptidase_M28"/>
</dbReference>
<keyword evidence="1" id="KW-0812">Transmembrane</keyword>
<dbReference type="Pfam" id="PF04389">
    <property type="entry name" value="Peptidase_M28"/>
    <property type="match status" value="1"/>
</dbReference>
<keyword evidence="1" id="KW-1133">Transmembrane helix</keyword>